<proteinExistence type="predicted"/>
<accession>A0AAJ4ZB10</accession>
<comment type="caution">
    <text evidence="2">The sequence shown here is derived from an EMBL/GenBank/DDBJ whole genome shotgun (WGS) entry which is preliminary data.</text>
</comment>
<reference evidence="2 3" key="1">
    <citation type="submission" date="2018-06" db="EMBL/GenBank/DDBJ databases">
        <authorList>
            <consortium name="Pathogen Informatics"/>
            <person name="Doyle S."/>
        </authorList>
    </citation>
    <scope>NUCLEOTIDE SEQUENCE [LARGE SCALE GENOMIC DNA]</scope>
    <source>
        <strain evidence="2 3">NCTC13159</strain>
    </source>
</reference>
<evidence type="ECO:0000259" key="1">
    <source>
        <dbReference type="PROSITE" id="PS50075"/>
    </source>
</evidence>
<dbReference type="InterPro" id="IPR009081">
    <property type="entry name" value="PP-bd_ACP"/>
</dbReference>
<feature type="domain" description="Carrier" evidence="1">
    <location>
        <begin position="4"/>
        <end position="79"/>
    </location>
</feature>
<dbReference type="Pfam" id="PF00550">
    <property type="entry name" value="PP-binding"/>
    <property type="match status" value="1"/>
</dbReference>
<sequence>MEWQLVRERVSELLIVHFGLIGKQVTFASRLDEDLALDSLDLVEFAMVLRDQFQVDLSIEMLRLPYTVGDLADLVAAASAEQREKG</sequence>
<dbReference type="AlphaFoldDB" id="A0AAJ4ZB10"/>
<dbReference type="InterPro" id="IPR036736">
    <property type="entry name" value="ACP-like_sf"/>
</dbReference>
<protein>
    <submittedName>
        <fullName evidence="2">Acyl carrier protein AcpP</fullName>
    </submittedName>
</protein>
<evidence type="ECO:0000313" key="2">
    <source>
        <dbReference type="EMBL" id="SUA90040.1"/>
    </source>
</evidence>
<dbReference type="Gene3D" id="1.10.1200.10">
    <property type="entry name" value="ACP-like"/>
    <property type="match status" value="1"/>
</dbReference>
<evidence type="ECO:0000313" key="3">
    <source>
        <dbReference type="Proteomes" id="UP000254589"/>
    </source>
</evidence>
<dbReference type="SUPFAM" id="SSF47336">
    <property type="entry name" value="ACP-like"/>
    <property type="match status" value="1"/>
</dbReference>
<gene>
    <name evidence="2" type="primary">acpP_1</name>
    <name evidence="2" type="ORF">NCTC13159_01519</name>
</gene>
<dbReference type="EMBL" id="UGSJ01000001">
    <property type="protein sequence ID" value="SUA90040.1"/>
    <property type="molecule type" value="Genomic_DNA"/>
</dbReference>
<organism evidence="2 3">
    <name type="scientific">Pandoraea pulmonicola</name>
    <dbReference type="NCBI Taxonomy" id="93221"/>
    <lineage>
        <taxon>Bacteria</taxon>
        <taxon>Pseudomonadati</taxon>
        <taxon>Pseudomonadota</taxon>
        <taxon>Betaproteobacteria</taxon>
        <taxon>Burkholderiales</taxon>
        <taxon>Burkholderiaceae</taxon>
        <taxon>Pandoraea</taxon>
    </lineage>
</organism>
<name>A0AAJ4ZB10_PANPU</name>
<dbReference type="PROSITE" id="PS50075">
    <property type="entry name" value="CARRIER"/>
    <property type="match status" value="1"/>
</dbReference>
<dbReference type="Proteomes" id="UP000254589">
    <property type="component" value="Unassembled WGS sequence"/>
</dbReference>